<evidence type="ECO:0000313" key="6">
    <source>
        <dbReference type="Proteomes" id="UP000813444"/>
    </source>
</evidence>
<evidence type="ECO:0000256" key="2">
    <source>
        <dbReference type="ARBA" id="ARBA00006727"/>
    </source>
</evidence>
<keyword evidence="6" id="KW-1185">Reference proteome</keyword>
<dbReference type="EMBL" id="JAGPNK010000012">
    <property type="protein sequence ID" value="KAH7310682.1"/>
    <property type="molecule type" value="Genomic_DNA"/>
</dbReference>
<feature type="transmembrane region" description="Helical" evidence="3">
    <location>
        <begin position="146"/>
        <end position="169"/>
    </location>
</feature>
<dbReference type="PANTHER" id="PTHR11360:SF230">
    <property type="entry name" value="MONOCARBOXYLATE TRANSPORTER, PUTATIVE (AFU_ORTHOLOGUE AFUA_2G12790)-RELATED"/>
    <property type="match status" value="1"/>
</dbReference>
<comment type="subcellular location">
    <subcellularLocation>
        <location evidence="1">Membrane</location>
        <topology evidence="1">Multi-pass membrane protein</topology>
    </subcellularLocation>
</comment>
<reference evidence="5" key="1">
    <citation type="journal article" date="2021" name="Nat. Commun.">
        <title>Genetic determinants of endophytism in the Arabidopsis root mycobiome.</title>
        <authorList>
            <person name="Mesny F."/>
            <person name="Miyauchi S."/>
            <person name="Thiergart T."/>
            <person name="Pickel B."/>
            <person name="Atanasova L."/>
            <person name="Karlsson M."/>
            <person name="Huettel B."/>
            <person name="Barry K.W."/>
            <person name="Haridas S."/>
            <person name="Chen C."/>
            <person name="Bauer D."/>
            <person name="Andreopoulos W."/>
            <person name="Pangilinan J."/>
            <person name="LaButti K."/>
            <person name="Riley R."/>
            <person name="Lipzen A."/>
            <person name="Clum A."/>
            <person name="Drula E."/>
            <person name="Henrissat B."/>
            <person name="Kohler A."/>
            <person name="Grigoriev I.V."/>
            <person name="Martin F.M."/>
            <person name="Hacquard S."/>
        </authorList>
    </citation>
    <scope>NUCLEOTIDE SEQUENCE</scope>
    <source>
        <strain evidence="5">MPI-CAGE-CH-0235</strain>
    </source>
</reference>
<feature type="transmembrane region" description="Helical" evidence="3">
    <location>
        <begin position="212"/>
        <end position="233"/>
    </location>
</feature>
<dbReference type="PANTHER" id="PTHR11360">
    <property type="entry name" value="MONOCARBOXYLATE TRANSPORTER"/>
    <property type="match status" value="1"/>
</dbReference>
<keyword evidence="3" id="KW-0472">Membrane</keyword>
<feature type="transmembrane region" description="Helical" evidence="3">
    <location>
        <begin position="356"/>
        <end position="380"/>
    </location>
</feature>
<dbReference type="InterPro" id="IPR050327">
    <property type="entry name" value="Proton-linked_MCT"/>
</dbReference>
<feature type="transmembrane region" description="Helical" evidence="3">
    <location>
        <begin position="262"/>
        <end position="287"/>
    </location>
</feature>
<organism evidence="5 6">
    <name type="scientific">Stachybotrys elegans</name>
    <dbReference type="NCBI Taxonomy" id="80388"/>
    <lineage>
        <taxon>Eukaryota</taxon>
        <taxon>Fungi</taxon>
        <taxon>Dikarya</taxon>
        <taxon>Ascomycota</taxon>
        <taxon>Pezizomycotina</taxon>
        <taxon>Sordariomycetes</taxon>
        <taxon>Hypocreomycetidae</taxon>
        <taxon>Hypocreales</taxon>
        <taxon>Stachybotryaceae</taxon>
        <taxon>Stachybotrys</taxon>
    </lineage>
</organism>
<evidence type="ECO:0000256" key="3">
    <source>
        <dbReference type="SAM" id="Phobius"/>
    </source>
</evidence>
<name>A0A8K0WMD0_9HYPO</name>
<dbReference type="GO" id="GO:0022857">
    <property type="term" value="F:transmembrane transporter activity"/>
    <property type="evidence" value="ECO:0007669"/>
    <property type="project" value="InterPro"/>
</dbReference>
<dbReference type="InterPro" id="IPR011701">
    <property type="entry name" value="MFS"/>
</dbReference>
<feature type="transmembrane region" description="Helical" evidence="3">
    <location>
        <begin position="330"/>
        <end position="350"/>
    </location>
</feature>
<evidence type="ECO:0000256" key="1">
    <source>
        <dbReference type="ARBA" id="ARBA00004141"/>
    </source>
</evidence>
<comment type="caution">
    <text evidence="5">The sequence shown here is derived from an EMBL/GenBank/DDBJ whole genome shotgun (WGS) entry which is preliminary data.</text>
</comment>
<feature type="transmembrane region" description="Helical" evidence="3">
    <location>
        <begin position="299"/>
        <end position="318"/>
    </location>
</feature>
<dbReference type="Proteomes" id="UP000813444">
    <property type="component" value="Unassembled WGS sequence"/>
</dbReference>
<feature type="domain" description="Major facilitator superfamily (MFS) profile" evidence="4">
    <location>
        <begin position="52"/>
        <end position="395"/>
    </location>
</feature>
<dbReference type="PROSITE" id="PS50850">
    <property type="entry name" value="MFS"/>
    <property type="match status" value="1"/>
</dbReference>
<dbReference type="Pfam" id="PF07690">
    <property type="entry name" value="MFS_1"/>
    <property type="match status" value="1"/>
</dbReference>
<dbReference type="AlphaFoldDB" id="A0A8K0WMD0"/>
<sequence>MSSESKTNAVEAQRIFVHEVSSASQDAERTGQAPVELPPQSDIVLLDETSFEAWIAVVGSFLFLFPSFGFMQTIGTIQAYLEMNQLSAYSSRDIGWITGVFTALATLLGIQIGPLFDAYGPRVLGPVGCAIYIPVFFVLAECSEYWHYMVVLGIWGGLGAAIISMVGVAVISKWFVRRRGLAMGIALCGSSIGGVVLPMMLRSCLPRLGWTWAIRILAFIFTGVMMAGLACLYRPTPQHDDAAAAEKLSVARFALNFQALRSWTFVFVTIGLFALEFATFGVFALLPTYAAAARFSTDTGFALISIANGTSTLGRLLPGLAGDIYGHFNVSILMIIFTAVFTGVVLVPFGSTSLGAVYTFAALWGFGSGSFMSLTPVCMGKTCDTKDYGRYFGKS</sequence>
<dbReference type="GO" id="GO:0016020">
    <property type="term" value="C:membrane"/>
    <property type="evidence" value="ECO:0007669"/>
    <property type="project" value="UniProtKB-SubCell"/>
</dbReference>
<gene>
    <name evidence="5" type="ORF">B0I35DRAFT_397005</name>
</gene>
<feature type="transmembrane region" description="Helical" evidence="3">
    <location>
        <begin position="94"/>
        <end position="116"/>
    </location>
</feature>
<keyword evidence="3" id="KW-1133">Transmembrane helix</keyword>
<dbReference type="InterPro" id="IPR020846">
    <property type="entry name" value="MFS_dom"/>
</dbReference>
<dbReference type="OrthoDB" id="6499973at2759"/>
<feature type="transmembrane region" description="Helical" evidence="3">
    <location>
        <begin position="53"/>
        <end position="74"/>
    </location>
</feature>
<feature type="transmembrane region" description="Helical" evidence="3">
    <location>
        <begin position="123"/>
        <end position="140"/>
    </location>
</feature>
<evidence type="ECO:0000313" key="5">
    <source>
        <dbReference type="EMBL" id="KAH7310682.1"/>
    </source>
</evidence>
<dbReference type="InterPro" id="IPR036259">
    <property type="entry name" value="MFS_trans_sf"/>
</dbReference>
<dbReference type="SUPFAM" id="SSF103473">
    <property type="entry name" value="MFS general substrate transporter"/>
    <property type="match status" value="1"/>
</dbReference>
<comment type="similarity">
    <text evidence="2">Belongs to the major facilitator superfamily. Monocarboxylate porter (TC 2.A.1.13) family.</text>
</comment>
<feature type="transmembrane region" description="Helical" evidence="3">
    <location>
        <begin position="181"/>
        <end position="200"/>
    </location>
</feature>
<protein>
    <submittedName>
        <fullName evidence="5">Major facilitator superfamily transporter monocarboxylate</fullName>
    </submittedName>
</protein>
<keyword evidence="3" id="KW-0812">Transmembrane</keyword>
<proteinExistence type="inferred from homology"/>
<dbReference type="Gene3D" id="1.20.1250.20">
    <property type="entry name" value="MFS general substrate transporter like domains"/>
    <property type="match status" value="1"/>
</dbReference>
<evidence type="ECO:0000259" key="4">
    <source>
        <dbReference type="PROSITE" id="PS50850"/>
    </source>
</evidence>
<accession>A0A8K0WMD0</accession>